<feature type="compositionally biased region" description="Basic and acidic residues" evidence="1">
    <location>
        <begin position="11"/>
        <end position="22"/>
    </location>
</feature>
<accession>A0A9W6TSG2</accession>
<dbReference type="AlphaFoldDB" id="A0A9W6TSG2"/>
<name>A0A9W6TSG2_9STRA</name>
<dbReference type="EMBL" id="BSXT01000146">
    <property type="protein sequence ID" value="GMF19065.1"/>
    <property type="molecule type" value="Genomic_DNA"/>
</dbReference>
<reference evidence="2" key="1">
    <citation type="submission" date="2023-04" db="EMBL/GenBank/DDBJ databases">
        <title>Phytophthora fragariaefolia NBRC 109709.</title>
        <authorList>
            <person name="Ichikawa N."/>
            <person name="Sato H."/>
            <person name="Tonouchi N."/>
        </authorList>
    </citation>
    <scope>NUCLEOTIDE SEQUENCE</scope>
    <source>
        <strain evidence="2">NBRC 109709</strain>
    </source>
</reference>
<protein>
    <submittedName>
        <fullName evidence="2">Unnamed protein product</fullName>
    </submittedName>
</protein>
<gene>
    <name evidence="2" type="ORF">Pfra01_000187200</name>
</gene>
<evidence type="ECO:0000256" key="1">
    <source>
        <dbReference type="SAM" id="MobiDB-lite"/>
    </source>
</evidence>
<dbReference type="Proteomes" id="UP001165121">
    <property type="component" value="Unassembled WGS sequence"/>
</dbReference>
<organism evidence="2 3">
    <name type="scientific">Phytophthora fragariaefolia</name>
    <dbReference type="NCBI Taxonomy" id="1490495"/>
    <lineage>
        <taxon>Eukaryota</taxon>
        <taxon>Sar</taxon>
        <taxon>Stramenopiles</taxon>
        <taxon>Oomycota</taxon>
        <taxon>Peronosporomycetes</taxon>
        <taxon>Peronosporales</taxon>
        <taxon>Peronosporaceae</taxon>
        <taxon>Phytophthora</taxon>
    </lineage>
</organism>
<evidence type="ECO:0000313" key="2">
    <source>
        <dbReference type="EMBL" id="GMF19065.1"/>
    </source>
</evidence>
<comment type="caution">
    <text evidence="2">The sequence shown here is derived from an EMBL/GenBank/DDBJ whole genome shotgun (WGS) entry which is preliminary data.</text>
</comment>
<feature type="region of interest" description="Disordered" evidence="1">
    <location>
        <begin position="1"/>
        <end position="96"/>
    </location>
</feature>
<feature type="region of interest" description="Disordered" evidence="1">
    <location>
        <begin position="445"/>
        <end position="465"/>
    </location>
</feature>
<proteinExistence type="predicted"/>
<sequence length="998" mass="109874">MAALVGGADEGEARSKRAKLDEPWAAAGGERLVAADDAQSPAAPRVGGERRQVESKGDGSPRSMLDVLFPAGRAEPNAAGAGRTLKRKRRGARRADEAAGADVDLLRFGVDAAKLVPQGLVDRVDAHMSRAARGHVVGSHVANWGRRAGFAPGFQQELTTLLAAYYPCTYPTLLDEVLAGFLFQRPEFVELLLPPMLDKMSKSGESVATTKFPVADALARRCAPPTDPQAEARHDLACAALLRCLVENNGDRFVLSPWIVACASASSDSVLRTLWRALLPRPAMAEAKAEHLNWRGQEPGQQIVELLAEEGKLRACRMSCGFVELLFGDDDVQKQLVDSRPYLIADCLERAFKYAGTGWSASLMTEWQKRRRKQHRGAGSFKEFVSFLVRFNSKLSVKKPEWFVKHVLSFVLSPQCQVEEQEPALRTILRDYMSFVFGGADDQSLEQKSRQNGSSDSTAESGKAGTLDLVGNQGIREAQSKMELLGNLLATASARVSALFVDIWSEVWSDKRTTLSWGHVHALLGFVLQGSVEDQSEFEQKLQGLTTRVCRSFYYRLGRHVGNDNSHDEIAVKFAEALSILLPSARPVARILLQEVLGALSNFEQEHPADACTIFGNAITLQLGKCGGGAVDTVNRGVVQKSLVEYDRSPPNAANDAILPGYSTINAPLLSTLKSLAGMENQTGDFTRRVLSTGSLVRLFAGLLNVGQQRQRQEILLDVMNAVVTRNASAKRNRDWACQYAVQEIVYCAYTGPPSSARKSIALLQNIFRHCTDGVRALLWVVLQHCTKLCCGREETLMGDTRFSQSYNYQGRADSFAELVKAMVITVPTSTVREVLSFVEQKLSSCSIGKTRMNLFLLLLLRKLVVCELRCGVLLPVVQLAVCPLAPSDYDHIRLVQLQLLKALCSRLIAIQHRPTLVQQADSRAEWRRCEDLICNERLQSDLRSIVKVASLYGVHSKVERTSRASEVLAQGILAFSYQLKRQGPIDEEGARREGRIK</sequence>
<feature type="compositionally biased region" description="Polar residues" evidence="1">
    <location>
        <begin position="450"/>
        <end position="460"/>
    </location>
</feature>
<keyword evidence="3" id="KW-1185">Reference proteome</keyword>
<dbReference type="OrthoDB" id="78192at2759"/>
<feature type="compositionally biased region" description="Basic and acidic residues" evidence="1">
    <location>
        <begin position="47"/>
        <end position="59"/>
    </location>
</feature>
<evidence type="ECO:0000313" key="3">
    <source>
        <dbReference type="Proteomes" id="UP001165121"/>
    </source>
</evidence>